<dbReference type="EMBL" id="JAAXOP010000004">
    <property type="protein sequence ID" value="NKY50511.1"/>
    <property type="molecule type" value="Genomic_DNA"/>
</dbReference>
<evidence type="ECO:0000313" key="1">
    <source>
        <dbReference type="EMBL" id="NKY50511.1"/>
    </source>
</evidence>
<dbReference type="Gene3D" id="1.10.287.1060">
    <property type="entry name" value="ESAT-6-like"/>
    <property type="match status" value="1"/>
</dbReference>
<accession>A0A846XYR1</accession>
<dbReference type="Proteomes" id="UP000565711">
    <property type="component" value="Unassembled WGS sequence"/>
</dbReference>
<reference evidence="1 2" key="1">
    <citation type="submission" date="2020-04" db="EMBL/GenBank/DDBJ databases">
        <title>MicrobeNet Type strains.</title>
        <authorList>
            <person name="Nicholson A.C."/>
        </authorList>
    </citation>
    <scope>NUCLEOTIDE SEQUENCE [LARGE SCALE GENOMIC DNA]</scope>
    <source>
        <strain evidence="1 2">JCM 12354</strain>
    </source>
</reference>
<evidence type="ECO:0000313" key="2">
    <source>
        <dbReference type="Proteomes" id="UP000565711"/>
    </source>
</evidence>
<gene>
    <name evidence="1" type="ORF">HGA08_09845</name>
</gene>
<organism evidence="1 2">
    <name type="scientific">Nocardia vermiculata</name>
    <dbReference type="NCBI Taxonomy" id="257274"/>
    <lineage>
        <taxon>Bacteria</taxon>
        <taxon>Bacillati</taxon>
        <taxon>Actinomycetota</taxon>
        <taxon>Actinomycetes</taxon>
        <taxon>Mycobacteriales</taxon>
        <taxon>Nocardiaceae</taxon>
        <taxon>Nocardia</taxon>
    </lineage>
</organism>
<protein>
    <recommendedName>
        <fullName evidence="3">WXG100 family type VII secretion target</fullName>
    </recommendedName>
</protein>
<evidence type="ECO:0008006" key="3">
    <source>
        <dbReference type="Google" id="ProtNLM"/>
    </source>
</evidence>
<name>A0A846XYR1_9NOCA</name>
<dbReference type="AlphaFoldDB" id="A0A846XYR1"/>
<dbReference type="InterPro" id="IPR036689">
    <property type="entry name" value="ESAT-6-like_sf"/>
</dbReference>
<proteinExistence type="predicted"/>
<dbReference type="SUPFAM" id="SSF140453">
    <property type="entry name" value="EsxAB dimer-like"/>
    <property type="match status" value="1"/>
</dbReference>
<dbReference type="RefSeq" id="WP_067871726.1">
    <property type="nucleotide sequence ID" value="NZ_JAAXOP010000004.1"/>
</dbReference>
<keyword evidence="2" id="KW-1185">Reference proteome</keyword>
<sequence>MPSAEEFRIELDEFRRHAPRLAELGGQLAGNLEDLIGDLGEVTGKWGGDSFGSAFATNYLPKAEQALGDIAKAAEMFVQLEEKAGAAADLFESTDEGLGGLLDQVRQSIQNNGINGGKA</sequence>
<comment type="caution">
    <text evidence="1">The sequence shown here is derived from an EMBL/GenBank/DDBJ whole genome shotgun (WGS) entry which is preliminary data.</text>
</comment>